<gene>
    <name evidence="1" type="ORF">DSM5745_08558</name>
</gene>
<protein>
    <submittedName>
        <fullName evidence="1">Uncharacterized protein</fullName>
    </submittedName>
</protein>
<name>A0A3D8R4A9_9EURO</name>
<evidence type="ECO:0000313" key="1">
    <source>
        <dbReference type="EMBL" id="RDW68798.1"/>
    </source>
</evidence>
<organism evidence="1 2">
    <name type="scientific">Aspergillus mulundensis</name>
    <dbReference type="NCBI Taxonomy" id="1810919"/>
    <lineage>
        <taxon>Eukaryota</taxon>
        <taxon>Fungi</taxon>
        <taxon>Dikarya</taxon>
        <taxon>Ascomycota</taxon>
        <taxon>Pezizomycotina</taxon>
        <taxon>Eurotiomycetes</taxon>
        <taxon>Eurotiomycetidae</taxon>
        <taxon>Eurotiales</taxon>
        <taxon>Aspergillaceae</taxon>
        <taxon>Aspergillus</taxon>
        <taxon>Aspergillus subgen. Nidulantes</taxon>
    </lineage>
</organism>
<dbReference type="EMBL" id="PVWQ01000011">
    <property type="protein sequence ID" value="RDW68798.1"/>
    <property type="molecule type" value="Genomic_DNA"/>
</dbReference>
<dbReference type="RefSeq" id="XP_026600587.1">
    <property type="nucleotide sequence ID" value="XM_026750574.1"/>
</dbReference>
<evidence type="ECO:0000313" key="2">
    <source>
        <dbReference type="Proteomes" id="UP000256690"/>
    </source>
</evidence>
<dbReference type="GeneID" id="38118928"/>
<accession>A0A3D8R4A9</accession>
<dbReference type="Proteomes" id="UP000256690">
    <property type="component" value="Unassembled WGS sequence"/>
</dbReference>
<dbReference type="AlphaFoldDB" id="A0A3D8R4A9"/>
<keyword evidence="2" id="KW-1185">Reference proteome</keyword>
<comment type="caution">
    <text evidence="1">The sequence shown here is derived from an EMBL/GenBank/DDBJ whole genome shotgun (WGS) entry which is preliminary data.</text>
</comment>
<sequence length="498" mass="54378">MNTAALNQIWTGFLPPNPGTAAWATPPFTPAAALIAATLLPFTRPQLLDFMRNPLYTVPIFMYGRTRATLWGGVPINGDEATTTAWYFARFPPAPGAPPTPQPAATIHAKLVTLNNVDPIEWLIHRRELHALDALYNNGFWDPWGYGLTCTSYLEHANRDAVRPRLIVHYICYRNRGNRAWALERPYNPSLFAGNSTETHLDMIINDNYRAFPRLWACMDQIQHGQPPGHMDLTSVPPGGGAPVPVLGPAALETLAAAVGRRLFTALHLNNNLDLTLHVPDIWHSAVDSRYPDVILAINRRPNARAIIDQRGAQNAPPLQTAFPDNWKAFCNLLSVGADADLFLRCPDGIPAWPHGNNKWKWTQEAVLSCRRIDPQPGAPVPGVPAAAVAAAAAAGQVVGGTLLHVVVDALMGKLVQVAGAQNAGVIPVWKARSRRRALYRQARELIMLVKTGCNHGSPSLATLDENGRTARDLARHVQAVLSASGPRVRLHTVYALL</sequence>
<reference evidence="1 2" key="1">
    <citation type="journal article" date="2018" name="IMA Fungus">
        <title>IMA Genome-F 9: Draft genome sequence of Annulohypoxylon stygium, Aspergillus mulundensis, Berkeleyomyces basicola (syn. Thielaviopsis basicola), Ceratocystis smalleyi, two Cercospora beticola strains, Coleophoma cylindrospora, Fusarium fracticaudum, Phialophora cf. hyalina, and Morchella septimelata.</title>
        <authorList>
            <person name="Wingfield B.D."/>
            <person name="Bills G.F."/>
            <person name="Dong Y."/>
            <person name="Huang W."/>
            <person name="Nel W.J."/>
            <person name="Swalarsk-Parry B.S."/>
            <person name="Vaghefi N."/>
            <person name="Wilken P.M."/>
            <person name="An Z."/>
            <person name="de Beer Z.W."/>
            <person name="De Vos L."/>
            <person name="Chen L."/>
            <person name="Duong T.A."/>
            <person name="Gao Y."/>
            <person name="Hammerbacher A."/>
            <person name="Kikkert J.R."/>
            <person name="Li Y."/>
            <person name="Li H."/>
            <person name="Li K."/>
            <person name="Li Q."/>
            <person name="Liu X."/>
            <person name="Ma X."/>
            <person name="Naidoo K."/>
            <person name="Pethybridge S.J."/>
            <person name="Sun J."/>
            <person name="Steenkamp E.T."/>
            <person name="van der Nest M.A."/>
            <person name="van Wyk S."/>
            <person name="Wingfield M.J."/>
            <person name="Xiong C."/>
            <person name="Yue Q."/>
            <person name="Zhang X."/>
        </authorList>
    </citation>
    <scope>NUCLEOTIDE SEQUENCE [LARGE SCALE GENOMIC DNA]</scope>
    <source>
        <strain evidence="1 2">DSM 5745</strain>
    </source>
</reference>
<proteinExistence type="predicted"/>